<dbReference type="AlphaFoldDB" id="A0A915IQ94"/>
<accession>A0A915IQ94</accession>
<sequence>MQIVCACRSSTDDLHVNGKMGSNRTTNLEEFCLMNIDLDHVEGVPGWRRRSPIIGQCRGGVTIPTRAQQKWSGSEPKDRMCNAGILEQASLLQIKR</sequence>
<evidence type="ECO:0000313" key="2">
    <source>
        <dbReference type="WBParaSite" id="nRc.2.0.1.t15589-RA"/>
    </source>
</evidence>
<keyword evidence="1" id="KW-1185">Reference proteome</keyword>
<organism evidence="1 2">
    <name type="scientific">Romanomermis culicivorax</name>
    <name type="common">Nematode worm</name>
    <dbReference type="NCBI Taxonomy" id="13658"/>
    <lineage>
        <taxon>Eukaryota</taxon>
        <taxon>Metazoa</taxon>
        <taxon>Ecdysozoa</taxon>
        <taxon>Nematoda</taxon>
        <taxon>Enoplea</taxon>
        <taxon>Dorylaimia</taxon>
        <taxon>Mermithida</taxon>
        <taxon>Mermithoidea</taxon>
        <taxon>Mermithidae</taxon>
        <taxon>Romanomermis</taxon>
    </lineage>
</organism>
<protein>
    <submittedName>
        <fullName evidence="2">Uncharacterized protein</fullName>
    </submittedName>
</protein>
<name>A0A915IQ94_ROMCU</name>
<dbReference type="WBParaSite" id="nRc.2.0.1.t15589-RA">
    <property type="protein sequence ID" value="nRc.2.0.1.t15589-RA"/>
    <property type="gene ID" value="nRc.2.0.1.g15589"/>
</dbReference>
<proteinExistence type="predicted"/>
<evidence type="ECO:0000313" key="1">
    <source>
        <dbReference type="Proteomes" id="UP000887565"/>
    </source>
</evidence>
<dbReference type="Proteomes" id="UP000887565">
    <property type="component" value="Unplaced"/>
</dbReference>
<reference evidence="2" key="1">
    <citation type="submission" date="2022-11" db="UniProtKB">
        <authorList>
            <consortium name="WormBaseParasite"/>
        </authorList>
    </citation>
    <scope>IDENTIFICATION</scope>
</reference>